<evidence type="ECO:0000256" key="3">
    <source>
        <dbReference type="ARBA" id="ARBA00023027"/>
    </source>
</evidence>
<reference evidence="6 7" key="2">
    <citation type="journal article" date="2017" name="Front. Plant Sci.">
        <title>Gene Classification and Mining of Molecular Markers Useful in Red Clover (Trifolium pratense) Breeding.</title>
        <authorList>
            <person name="Istvanek J."/>
            <person name="Dluhosova J."/>
            <person name="Dluhos P."/>
            <person name="Patkova L."/>
            <person name="Nedelnik J."/>
            <person name="Repkova J."/>
        </authorList>
    </citation>
    <scope>NUCLEOTIDE SEQUENCE [LARGE SCALE GENOMIC DNA]</scope>
    <source>
        <strain evidence="7">cv. Tatra</strain>
        <tissue evidence="6">Young leaves</tissue>
    </source>
</reference>
<dbReference type="SMART" id="SM00255">
    <property type="entry name" value="TIR"/>
    <property type="match status" value="1"/>
</dbReference>
<sequence length="165" mass="19171">SSNSSALATLPKKRKNYYDVFVTFRGEDTRNNITDFLFNALEEKGVLVFRDDTNLPKGESIGPELFRAIEDSQIFVVIFSMNYASSTWCLQELEKICECVQVSRKHILPVFYDVDPSEVRKQSGIFAEAFVKHEQRFQQDYDMVQRWRKALTQVGTIAGWDIRQK</sequence>
<organism evidence="6 7">
    <name type="scientific">Trifolium pratense</name>
    <name type="common">Red clover</name>
    <dbReference type="NCBI Taxonomy" id="57577"/>
    <lineage>
        <taxon>Eukaryota</taxon>
        <taxon>Viridiplantae</taxon>
        <taxon>Streptophyta</taxon>
        <taxon>Embryophyta</taxon>
        <taxon>Tracheophyta</taxon>
        <taxon>Spermatophyta</taxon>
        <taxon>Magnoliopsida</taxon>
        <taxon>eudicotyledons</taxon>
        <taxon>Gunneridae</taxon>
        <taxon>Pentapetalae</taxon>
        <taxon>rosids</taxon>
        <taxon>fabids</taxon>
        <taxon>Fabales</taxon>
        <taxon>Fabaceae</taxon>
        <taxon>Papilionoideae</taxon>
        <taxon>50 kb inversion clade</taxon>
        <taxon>NPAAA clade</taxon>
        <taxon>Hologalegina</taxon>
        <taxon>IRL clade</taxon>
        <taxon>Trifolieae</taxon>
        <taxon>Trifolium</taxon>
    </lineage>
</organism>
<dbReference type="PANTHER" id="PTHR32009">
    <property type="entry name" value="TMV RESISTANCE PROTEIN N-LIKE"/>
    <property type="match status" value="1"/>
</dbReference>
<proteinExistence type="predicted"/>
<dbReference type="ExpressionAtlas" id="A0A2K3KQ05">
    <property type="expression patterns" value="baseline"/>
</dbReference>
<dbReference type="GO" id="GO:0007165">
    <property type="term" value="P:signal transduction"/>
    <property type="evidence" value="ECO:0007669"/>
    <property type="project" value="InterPro"/>
</dbReference>
<dbReference type="EC" id="3.2.2.6" evidence="1"/>
<dbReference type="Proteomes" id="UP000236291">
    <property type="component" value="Unassembled WGS sequence"/>
</dbReference>
<evidence type="ECO:0000256" key="1">
    <source>
        <dbReference type="ARBA" id="ARBA00011982"/>
    </source>
</evidence>
<gene>
    <name evidence="6" type="ORF">L195_g056140</name>
</gene>
<protein>
    <recommendedName>
        <fullName evidence="1">ADP-ribosyl cyclase/cyclic ADP-ribose hydrolase</fullName>
        <ecNumber evidence="1">3.2.2.6</ecNumber>
    </recommendedName>
</protein>
<dbReference type="Pfam" id="PF01582">
    <property type="entry name" value="TIR"/>
    <property type="match status" value="1"/>
</dbReference>
<dbReference type="GO" id="GO:0061809">
    <property type="term" value="F:NAD+ nucleosidase activity, cyclic ADP-ribose generating"/>
    <property type="evidence" value="ECO:0007669"/>
    <property type="project" value="UniProtKB-EC"/>
</dbReference>
<evidence type="ECO:0000256" key="2">
    <source>
        <dbReference type="ARBA" id="ARBA00022801"/>
    </source>
</evidence>
<comment type="caution">
    <text evidence="6">The sequence shown here is derived from an EMBL/GenBank/DDBJ whole genome shotgun (WGS) entry which is preliminary data.</text>
</comment>
<feature type="domain" description="TIR" evidence="5">
    <location>
        <begin position="16"/>
        <end position="165"/>
    </location>
</feature>
<evidence type="ECO:0000313" key="6">
    <source>
        <dbReference type="EMBL" id="PNX68385.1"/>
    </source>
</evidence>
<accession>A0A2K3KQ05</accession>
<evidence type="ECO:0000256" key="4">
    <source>
        <dbReference type="ARBA" id="ARBA00047304"/>
    </source>
</evidence>
<keyword evidence="2" id="KW-0378">Hydrolase</keyword>
<dbReference type="EMBL" id="ASHM01105026">
    <property type="protein sequence ID" value="PNX68385.1"/>
    <property type="molecule type" value="Genomic_DNA"/>
</dbReference>
<dbReference type="InterPro" id="IPR035897">
    <property type="entry name" value="Toll_tir_struct_dom_sf"/>
</dbReference>
<dbReference type="STRING" id="57577.A0A2K3KQ05"/>
<keyword evidence="3" id="KW-0520">NAD</keyword>
<feature type="non-terminal residue" evidence="6">
    <location>
        <position position="1"/>
    </location>
</feature>
<dbReference type="PROSITE" id="PS50104">
    <property type="entry name" value="TIR"/>
    <property type="match status" value="1"/>
</dbReference>
<evidence type="ECO:0000313" key="7">
    <source>
        <dbReference type="Proteomes" id="UP000236291"/>
    </source>
</evidence>
<name>A0A2K3KQ05_TRIPR</name>
<comment type="catalytic activity">
    <reaction evidence="4">
        <text>NAD(+) + H2O = ADP-D-ribose + nicotinamide + H(+)</text>
        <dbReference type="Rhea" id="RHEA:16301"/>
        <dbReference type="ChEBI" id="CHEBI:15377"/>
        <dbReference type="ChEBI" id="CHEBI:15378"/>
        <dbReference type="ChEBI" id="CHEBI:17154"/>
        <dbReference type="ChEBI" id="CHEBI:57540"/>
        <dbReference type="ChEBI" id="CHEBI:57967"/>
        <dbReference type="EC" id="3.2.2.6"/>
    </reaction>
    <physiologicalReaction direction="left-to-right" evidence="4">
        <dbReference type="Rhea" id="RHEA:16302"/>
    </physiologicalReaction>
</comment>
<dbReference type="SUPFAM" id="SSF52200">
    <property type="entry name" value="Toll/Interleukin receptor TIR domain"/>
    <property type="match status" value="1"/>
</dbReference>
<reference evidence="6 7" key="1">
    <citation type="journal article" date="2014" name="Am. J. Bot.">
        <title>Genome assembly and annotation for red clover (Trifolium pratense; Fabaceae).</title>
        <authorList>
            <person name="Istvanek J."/>
            <person name="Jaros M."/>
            <person name="Krenek A."/>
            <person name="Repkova J."/>
        </authorList>
    </citation>
    <scope>NUCLEOTIDE SEQUENCE [LARGE SCALE GENOMIC DNA]</scope>
    <source>
        <strain evidence="7">cv. Tatra</strain>
        <tissue evidence="6">Young leaves</tissue>
    </source>
</reference>
<evidence type="ECO:0000259" key="5">
    <source>
        <dbReference type="PROSITE" id="PS50104"/>
    </source>
</evidence>
<dbReference type="InterPro" id="IPR000157">
    <property type="entry name" value="TIR_dom"/>
</dbReference>
<dbReference type="AlphaFoldDB" id="A0A2K3KQ05"/>
<dbReference type="Gene3D" id="3.40.50.10140">
    <property type="entry name" value="Toll/interleukin-1 receptor homology (TIR) domain"/>
    <property type="match status" value="1"/>
</dbReference>
<dbReference type="FunFam" id="3.40.50.10140:FF:000007">
    <property type="entry name" value="Disease resistance protein (TIR-NBS-LRR class)"/>
    <property type="match status" value="1"/>
</dbReference>
<dbReference type="PANTHER" id="PTHR32009:SF39">
    <property type="entry name" value="TIR DOMAIN-CONTAINING PROTEIN"/>
    <property type="match status" value="1"/>
</dbReference>